<dbReference type="Proteomes" id="UP000049979">
    <property type="component" value="Unassembled WGS sequence"/>
</dbReference>
<dbReference type="InterPro" id="IPR010982">
    <property type="entry name" value="Lambda_DNA-bd_dom_sf"/>
</dbReference>
<name>A0A0M6WQZ8_9FIRM</name>
<dbReference type="OrthoDB" id="3035529at2"/>
<dbReference type="EMBL" id="CVRR01000024">
    <property type="protein sequence ID" value="CRL39470.1"/>
    <property type="molecule type" value="Genomic_DNA"/>
</dbReference>
<proteinExistence type="predicted"/>
<dbReference type="CDD" id="cd00093">
    <property type="entry name" value="HTH_XRE"/>
    <property type="match status" value="1"/>
</dbReference>
<dbReference type="GO" id="GO:0003677">
    <property type="term" value="F:DNA binding"/>
    <property type="evidence" value="ECO:0007669"/>
    <property type="project" value="InterPro"/>
</dbReference>
<dbReference type="InterPro" id="IPR001387">
    <property type="entry name" value="Cro/C1-type_HTH"/>
</dbReference>
<feature type="domain" description="HTH cro/C1-type" evidence="1">
    <location>
        <begin position="42"/>
        <end position="96"/>
    </location>
</feature>
<dbReference type="SMART" id="SM00530">
    <property type="entry name" value="HTH_XRE"/>
    <property type="match status" value="1"/>
</dbReference>
<dbReference type="PROSITE" id="PS50943">
    <property type="entry name" value="HTH_CROC1"/>
    <property type="match status" value="1"/>
</dbReference>
<gene>
    <name evidence="2" type="ORF">M72_29781</name>
</gene>
<keyword evidence="3" id="KW-1185">Reference proteome</keyword>
<protein>
    <recommendedName>
        <fullName evidence="1">HTH cro/C1-type domain-containing protein</fullName>
    </recommendedName>
</protein>
<evidence type="ECO:0000313" key="3">
    <source>
        <dbReference type="Proteomes" id="UP000049979"/>
    </source>
</evidence>
<accession>A0A0M6WQZ8</accession>
<dbReference type="AlphaFoldDB" id="A0A0M6WQZ8"/>
<dbReference type="SUPFAM" id="SSF47413">
    <property type="entry name" value="lambda repressor-like DNA-binding domains"/>
    <property type="match status" value="1"/>
</dbReference>
<evidence type="ECO:0000259" key="1">
    <source>
        <dbReference type="PROSITE" id="PS50943"/>
    </source>
</evidence>
<dbReference type="Pfam" id="PF01381">
    <property type="entry name" value="HTH_3"/>
    <property type="match status" value="1"/>
</dbReference>
<organism evidence="2 3">
    <name type="scientific">Roseburia faecis</name>
    <dbReference type="NCBI Taxonomy" id="301302"/>
    <lineage>
        <taxon>Bacteria</taxon>
        <taxon>Bacillati</taxon>
        <taxon>Bacillota</taxon>
        <taxon>Clostridia</taxon>
        <taxon>Lachnospirales</taxon>
        <taxon>Lachnospiraceae</taxon>
        <taxon>Roseburia</taxon>
    </lineage>
</organism>
<dbReference type="Gene3D" id="1.10.260.40">
    <property type="entry name" value="lambda repressor-like DNA-binding domains"/>
    <property type="match status" value="1"/>
</dbReference>
<evidence type="ECO:0000313" key="2">
    <source>
        <dbReference type="EMBL" id="CRL39470.1"/>
    </source>
</evidence>
<reference evidence="3" key="1">
    <citation type="submission" date="2015-05" db="EMBL/GenBank/DDBJ databases">
        <authorList>
            <consortium name="Pathogen Informatics"/>
        </authorList>
    </citation>
    <scope>NUCLEOTIDE SEQUENCE [LARGE SCALE GENOMIC DNA]</scope>
    <source>
        <strain evidence="3">M72</strain>
    </source>
</reference>
<dbReference type="RefSeq" id="WP_055068054.1">
    <property type="nucleotide sequence ID" value="NZ_CP173697.1"/>
</dbReference>
<sequence length="102" mass="11956">MLEINRTDYEREKEARERRLKAYADEIQNQVRDKSREIVKELVEERHKQELTQADMAELTGMMASNIARLENGSRVPTFLVLQKYAVALGKQIEIKLCDCEE</sequence>